<evidence type="ECO:0000313" key="2">
    <source>
        <dbReference type="Proteomes" id="UP000051952"/>
    </source>
</evidence>
<protein>
    <submittedName>
        <fullName evidence="1">Uncharacterized protein</fullName>
    </submittedName>
</protein>
<dbReference type="AlphaFoldDB" id="A0A0S4KIL5"/>
<gene>
    <name evidence="1" type="ORF">BSAL_79320</name>
</gene>
<name>A0A0S4KIL5_BODSA</name>
<sequence>MRINLTTCPAPRSDEHVSMPANRYGSTAACATNPNTFSGYVPFGVHMGDDFVIALNVTHVETTPLPWEFYVSPWSGKNKTYPNGLSLLHDVLYYRDFLMFMHNNTYYQYNATSGALRFSVPNPCGVILAADSMNLAKATFGSDQNGDLDAFIVYGNTTSRTGAQEFTVCRVSHNSGTMSWKYVLAEDFAIDDIIGGSGVLLLSGRQLTAGNLNYMTLILDAGQNTSYGFIPRSSSDFQSYPAFIPQSILAVGCGPGIALQKNLNLTVYCFFFFH</sequence>
<organism evidence="1 2">
    <name type="scientific">Bodo saltans</name>
    <name type="common">Flagellated protozoan</name>
    <dbReference type="NCBI Taxonomy" id="75058"/>
    <lineage>
        <taxon>Eukaryota</taxon>
        <taxon>Discoba</taxon>
        <taxon>Euglenozoa</taxon>
        <taxon>Kinetoplastea</taxon>
        <taxon>Metakinetoplastina</taxon>
        <taxon>Eubodonida</taxon>
        <taxon>Bodonidae</taxon>
        <taxon>Bodo</taxon>
    </lineage>
</organism>
<reference evidence="2" key="1">
    <citation type="submission" date="2015-09" db="EMBL/GenBank/DDBJ databases">
        <authorList>
            <consortium name="Pathogen Informatics"/>
        </authorList>
    </citation>
    <scope>NUCLEOTIDE SEQUENCE [LARGE SCALE GENOMIC DNA]</scope>
    <source>
        <strain evidence="2">Lake Konstanz</strain>
    </source>
</reference>
<dbReference type="EMBL" id="CYKH01000811">
    <property type="protein sequence ID" value="CUI14248.1"/>
    <property type="molecule type" value="Genomic_DNA"/>
</dbReference>
<dbReference type="Proteomes" id="UP000051952">
    <property type="component" value="Unassembled WGS sequence"/>
</dbReference>
<evidence type="ECO:0000313" key="1">
    <source>
        <dbReference type="EMBL" id="CUI14248.1"/>
    </source>
</evidence>
<proteinExistence type="predicted"/>
<accession>A0A0S4KIL5</accession>
<keyword evidence="2" id="KW-1185">Reference proteome</keyword>
<dbReference type="VEuPathDB" id="TriTrypDB:BSAL_79320"/>